<dbReference type="SMART" id="SM00448">
    <property type="entry name" value="REC"/>
    <property type="match status" value="1"/>
</dbReference>
<sequence>MKIFSYILIALFTGTYVFAQDTISFSEEAARKELDHAFDLSQQNKLSEAILLTNKILKLAKSGNYPKLEGRALITLGVIHSSFETDKDKALDYYKKAEDFHIEHGLDDQLLVVYNNIGVHLRDLEEYDKSTQSFYKVLDILEKKPELGGLKNRIAYNIMYNLGYNFSFYSPQDYQKALDYLFKSIELSVNSTNKRLMADIYEALGYTYWKLKDFEKAHFYYDKCIEYGKANEYLAPVELAHEHKSKAYIDQKKYKEANEQLLEQMTIADSIKKLEQFDYVKKLQTEYEVKENTEKITLIEREKELQEEVIKNARQSNIILIALIILLLIISYLLVNRTKQYKKQRDKAEELSKVKSVFYSEISHELRTPLYAVIKLSHLLLKENKNPDHKEYLESLNFSGNHLLTLINNVLELNKIESTKLNTQQIEFNLKELITNITDSLSYAIRDSNNKIKFKCDENIPKVIVGDSLKLSQILINLIANAIKFTSNGKIKIEVKLISNYHNKVELYFGISDNGVGISKENQKHIFDEYYQEETKRDKSYKGSGLGLYIVKKMLNLMDSDVFIESEINKGTKFYFKLDFSKKIEDSSVNLEFKKQLKSLKSCKFLIVDDNKINQLVTSKILNQFKLKCDVVSSGKEAVEATRNKKYDCILMDLHMPEMDGYQATERIRKFDKKVTIVALTAASREEIVSKIYGCDMDSYISKPFYEESFIKIIAESIVLRKRNGNSKIRLVS</sequence>
<dbReference type="FunFam" id="3.30.565.10:FF:000010">
    <property type="entry name" value="Sensor histidine kinase RcsC"/>
    <property type="match status" value="1"/>
</dbReference>
<evidence type="ECO:0000259" key="8">
    <source>
        <dbReference type="PROSITE" id="PS50109"/>
    </source>
</evidence>
<dbReference type="PROSITE" id="PS50109">
    <property type="entry name" value="HIS_KIN"/>
    <property type="match status" value="1"/>
</dbReference>
<feature type="repeat" description="TPR" evidence="6">
    <location>
        <begin position="198"/>
        <end position="231"/>
    </location>
</feature>
<dbReference type="AlphaFoldDB" id="A0AAU7BPS3"/>
<dbReference type="Gene3D" id="3.40.50.2300">
    <property type="match status" value="1"/>
</dbReference>
<accession>A0AAU7BPS3</accession>
<dbReference type="PRINTS" id="PR00344">
    <property type="entry name" value="BCTRLSENSOR"/>
</dbReference>
<keyword evidence="7" id="KW-0812">Transmembrane</keyword>
<dbReference type="Gene3D" id="1.25.40.10">
    <property type="entry name" value="Tetratricopeptide repeat domain"/>
    <property type="match status" value="2"/>
</dbReference>
<feature type="modified residue" description="4-aspartylphosphate" evidence="5">
    <location>
        <position position="653"/>
    </location>
</feature>
<gene>
    <name evidence="10" type="ORF">ABGB03_10030</name>
</gene>
<dbReference type="Gene3D" id="3.30.565.10">
    <property type="entry name" value="Histidine kinase-like ATPase, C-terminal domain"/>
    <property type="match status" value="1"/>
</dbReference>
<dbReference type="SMART" id="SM00388">
    <property type="entry name" value="HisKA"/>
    <property type="match status" value="1"/>
</dbReference>
<evidence type="ECO:0000256" key="1">
    <source>
        <dbReference type="ARBA" id="ARBA00000085"/>
    </source>
</evidence>
<dbReference type="CDD" id="cd00082">
    <property type="entry name" value="HisKA"/>
    <property type="match status" value="1"/>
</dbReference>
<evidence type="ECO:0000313" key="10">
    <source>
        <dbReference type="EMBL" id="XBG60192.1"/>
    </source>
</evidence>
<evidence type="ECO:0000259" key="9">
    <source>
        <dbReference type="PROSITE" id="PS50110"/>
    </source>
</evidence>
<dbReference type="SMART" id="SM00028">
    <property type="entry name" value="TPR"/>
    <property type="match status" value="4"/>
</dbReference>
<feature type="transmembrane region" description="Helical" evidence="7">
    <location>
        <begin position="318"/>
        <end position="335"/>
    </location>
</feature>
<dbReference type="Pfam" id="PF00512">
    <property type="entry name" value="HisKA"/>
    <property type="match status" value="1"/>
</dbReference>
<dbReference type="InterPro" id="IPR011006">
    <property type="entry name" value="CheY-like_superfamily"/>
</dbReference>
<dbReference type="Pfam" id="PF13181">
    <property type="entry name" value="TPR_8"/>
    <property type="match status" value="1"/>
</dbReference>
<organism evidence="10">
    <name type="scientific">Pontimicrobium sp. SW4</name>
    <dbReference type="NCBI Taxonomy" id="3153519"/>
    <lineage>
        <taxon>Bacteria</taxon>
        <taxon>Pseudomonadati</taxon>
        <taxon>Bacteroidota</taxon>
        <taxon>Flavobacteriia</taxon>
        <taxon>Flavobacteriales</taxon>
        <taxon>Flavobacteriaceae</taxon>
        <taxon>Pontimicrobium</taxon>
    </lineage>
</organism>
<name>A0AAU7BPS3_9FLAO</name>
<dbReference type="InterPro" id="IPR019734">
    <property type="entry name" value="TPR_rpt"/>
</dbReference>
<dbReference type="InterPro" id="IPR001789">
    <property type="entry name" value="Sig_transdc_resp-reg_receiver"/>
</dbReference>
<dbReference type="InterPro" id="IPR036890">
    <property type="entry name" value="HATPase_C_sf"/>
</dbReference>
<dbReference type="InterPro" id="IPR005467">
    <property type="entry name" value="His_kinase_dom"/>
</dbReference>
<dbReference type="SUPFAM" id="SSF47384">
    <property type="entry name" value="Homodimeric domain of signal transducing histidine kinase"/>
    <property type="match status" value="1"/>
</dbReference>
<dbReference type="SUPFAM" id="SSF52172">
    <property type="entry name" value="CheY-like"/>
    <property type="match status" value="1"/>
</dbReference>
<dbReference type="CDD" id="cd17546">
    <property type="entry name" value="REC_hyHK_CKI1_RcsC-like"/>
    <property type="match status" value="1"/>
</dbReference>
<dbReference type="EC" id="2.7.13.3" evidence="2"/>
<keyword evidence="7" id="KW-0472">Membrane</keyword>
<dbReference type="PANTHER" id="PTHR45339">
    <property type="entry name" value="HYBRID SIGNAL TRANSDUCTION HISTIDINE KINASE J"/>
    <property type="match status" value="1"/>
</dbReference>
<dbReference type="Gene3D" id="1.10.287.130">
    <property type="match status" value="1"/>
</dbReference>
<dbReference type="SMART" id="SM00387">
    <property type="entry name" value="HATPase_c"/>
    <property type="match status" value="1"/>
</dbReference>
<reference evidence="10" key="1">
    <citation type="submission" date="2024-05" db="EMBL/GenBank/DDBJ databases">
        <title>Pontimicrobium maritimus sp. nov., isolated form sea water.</title>
        <authorList>
            <person name="Muhammad N."/>
            <person name="Vuong T.Q."/>
            <person name="Han H.L."/>
            <person name="Kim S.-G."/>
        </authorList>
    </citation>
    <scope>NUCLEOTIDE SEQUENCE</scope>
    <source>
        <strain evidence="10">SW4</strain>
    </source>
</reference>
<dbReference type="InterPro" id="IPR003594">
    <property type="entry name" value="HATPase_dom"/>
</dbReference>
<keyword evidence="4" id="KW-0902">Two-component regulatory system</keyword>
<dbReference type="PROSITE" id="PS50005">
    <property type="entry name" value="TPR"/>
    <property type="match status" value="1"/>
</dbReference>
<dbReference type="Pfam" id="PF02518">
    <property type="entry name" value="HATPase_c"/>
    <property type="match status" value="1"/>
</dbReference>
<dbReference type="RefSeq" id="WP_347922377.1">
    <property type="nucleotide sequence ID" value="NZ_CP157199.1"/>
</dbReference>
<feature type="domain" description="Response regulatory" evidence="9">
    <location>
        <begin position="604"/>
        <end position="718"/>
    </location>
</feature>
<proteinExistence type="predicted"/>
<dbReference type="SUPFAM" id="SSF55874">
    <property type="entry name" value="ATPase domain of HSP90 chaperone/DNA topoisomerase II/histidine kinase"/>
    <property type="match status" value="1"/>
</dbReference>
<evidence type="ECO:0000256" key="6">
    <source>
        <dbReference type="PROSITE-ProRule" id="PRU00339"/>
    </source>
</evidence>
<evidence type="ECO:0000256" key="5">
    <source>
        <dbReference type="PROSITE-ProRule" id="PRU00169"/>
    </source>
</evidence>
<dbReference type="EMBL" id="CP157199">
    <property type="protein sequence ID" value="XBG60192.1"/>
    <property type="molecule type" value="Genomic_DNA"/>
</dbReference>
<dbReference type="Pfam" id="PF00072">
    <property type="entry name" value="Response_reg"/>
    <property type="match status" value="1"/>
</dbReference>
<evidence type="ECO:0000256" key="3">
    <source>
        <dbReference type="ARBA" id="ARBA00022553"/>
    </source>
</evidence>
<keyword evidence="6" id="KW-0802">TPR repeat</keyword>
<dbReference type="InterPro" id="IPR036097">
    <property type="entry name" value="HisK_dim/P_sf"/>
</dbReference>
<dbReference type="SUPFAM" id="SSF48452">
    <property type="entry name" value="TPR-like"/>
    <property type="match status" value="2"/>
</dbReference>
<feature type="domain" description="Histidine kinase" evidence="8">
    <location>
        <begin position="361"/>
        <end position="582"/>
    </location>
</feature>
<evidence type="ECO:0000256" key="4">
    <source>
        <dbReference type="ARBA" id="ARBA00023012"/>
    </source>
</evidence>
<dbReference type="PROSITE" id="PS50110">
    <property type="entry name" value="RESPONSE_REGULATORY"/>
    <property type="match status" value="1"/>
</dbReference>
<evidence type="ECO:0000256" key="2">
    <source>
        <dbReference type="ARBA" id="ARBA00012438"/>
    </source>
</evidence>
<keyword evidence="7" id="KW-1133">Transmembrane helix</keyword>
<comment type="catalytic activity">
    <reaction evidence="1">
        <text>ATP + protein L-histidine = ADP + protein N-phospho-L-histidine.</text>
        <dbReference type="EC" id="2.7.13.3"/>
    </reaction>
</comment>
<dbReference type="GO" id="GO:0000155">
    <property type="term" value="F:phosphorelay sensor kinase activity"/>
    <property type="evidence" value="ECO:0007669"/>
    <property type="project" value="InterPro"/>
</dbReference>
<dbReference type="PANTHER" id="PTHR45339:SF1">
    <property type="entry name" value="HYBRID SIGNAL TRANSDUCTION HISTIDINE KINASE J"/>
    <property type="match status" value="1"/>
</dbReference>
<keyword evidence="3 5" id="KW-0597">Phosphoprotein</keyword>
<dbReference type="InterPro" id="IPR011990">
    <property type="entry name" value="TPR-like_helical_dom_sf"/>
</dbReference>
<protein>
    <recommendedName>
        <fullName evidence="2">histidine kinase</fullName>
        <ecNumber evidence="2">2.7.13.3</ecNumber>
    </recommendedName>
</protein>
<dbReference type="InterPro" id="IPR004358">
    <property type="entry name" value="Sig_transdc_His_kin-like_C"/>
</dbReference>
<dbReference type="InterPro" id="IPR003661">
    <property type="entry name" value="HisK_dim/P_dom"/>
</dbReference>
<evidence type="ECO:0000256" key="7">
    <source>
        <dbReference type="SAM" id="Phobius"/>
    </source>
</evidence>